<keyword evidence="5" id="KW-1133">Transmembrane helix</keyword>
<evidence type="ECO:0000256" key="3">
    <source>
        <dbReference type="ARBA" id="ARBA00022729"/>
    </source>
</evidence>
<evidence type="ECO:0000256" key="6">
    <source>
        <dbReference type="ARBA" id="ARBA00023136"/>
    </source>
</evidence>
<evidence type="ECO:0000313" key="10">
    <source>
        <dbReference type="EMBL" id="KAJ8302272.1"/>
    </source>
</evidence>
<proteinExistence type="predicted"/>
<accession>A0ABQ9EAC3</accession>
<evidence type="ECO:0000256" key="8">
    <source>
        <dbReference type="SAM" id="Coils"/>
    </source>
</evidence>
<dbReference type="InterPro" id="IPR013608">
    <property type="entry name" value="VWA_N"/>
</dbReference>
<evidence type="ECO:0000256" key="2">
    <source>
        <dbReference type="ARBA" id="ARBA00022692"/>
    </source>
</evidence>
<keyword evidence="3" id="KW-0732">Signal</keyword>
<reference evidence="10 11" key="1">
    <citation type="submission" date="2022-12" db="EMBL/GenBank/DDBJ databases">
        <title>Chromosome-level genome of Tegillarca granosa.</title>
        <authorList>
            <person name="Kim J."/>
        </authorList>
    </citation>
    <scope>NUCLEOTIDE SEQUENCE [LARGE SCALE GENOMIC DNA]</scope>
    <source>
        <strain evidence="10">Teg-2019</strain>
        <tissue evidence="10">Adductor muscle</tissue>
    </source>
</reference>
<comment type="caution">
    <text evidence="10">The sequence shown here is derived from an EMBL/GenBank/DDBJ whole genome shotgun (WGS) entry which is preliminary data.</text>
</comment>
<evidence type="ECO:0000259" key="9">
    <source>
        <dbReference type="Pfam" id="PF08399"/>
    </source>
</evidence>
<keyword evidence="2" id="KW-0812">Transmembrane</keyword>
<dbReference type="InterPro" id="IPR051173">
    <property type="entry name" value="Ca_channel_alpha-2/delta"/>
</dbReference>
<gene>
    <name evidence="10" type="ORF">KUTeg_021259</name>
</gene>
<dbReference type="Proteomes" id="UP001217089">
    <property type="component" value="Unassembled WGS sequence"/>
</dbReference>
<evidence type="ECO:0000256" key="7">
    <source>
        <dbReference type="ARBA" id="ARBA00023180"/>
    </source>
</evidence>
<keyword evidence="8" id="KW-0175">Coiled coil</keyword>
<evidence type="ECO:0000256" key="4">
    <source>
        <dbReference type="ARBA" id="ARBA00022837"/>
    </source>
</evidence>
<evidence type="ECO:0000256" key="5">
    <source>
        <dbReference type="ARBA" id="ARBA00022989"/>
    </source>
</evidence>
<feature type="coiled-coil region" evidence="8">
    <location>
        <begin position="99"/>
        <end position="126"/>
    </location>
</feature>
<name>A0ABQ9EAC3_TEGGR</name>
<comment type="subcellular location">
    <subcellularLocation>
        <location evidence="1">Membrane</location>
        <topology evidence="1">Single-pass type I membrane protein</topology>
    </subcellularLocation>
</comment>
<keyword evidence="11" id="KW-1185">Reference proteome</keyword>
<keyword evidence="7" id="KW-0325">Glycoprotein</keyword>
<evidence type="ECO:0000256" key="1">
    <source>
        <dbReference type="ARBA" id="ARBA00004479"/>
    </source>
</evidence>
<feature type="domain" description="VWA N-terminal" evidence="9">
    <location>
        <begin position="124"/>
        <end position="235"/>
    </location>
</feature>
<organism evidence="10 11">
    <name type="scientific">Tegillarca granosa</name>
    <name type="common">Malaysian cockle</name>
    <name type="synonym">Anadara granosa</name>
    <dbReference type="NCBI Taxonomy" id="220873"/>
    <lineage>
        <taxon>Eukaryota</taxon>
        <taxon>Metazoa</taxon>
        <taxon>Spiralia</taxon>
        <taxon>Lophotrochozoa</taxon>
        <taxon>Mollusca</taxon>
        <taxon>Bivalvia</taxon>
        <taxon>Autobranchia</taxon>
        <taxon>Pteriomorphia</taxon>
        <taxon>Arcoida</taxon>
        <taxon>Arcoidea</taxon>
        <taxon>Arcidae</taxon>
        <taxon>Tegillarca</taxon>
    </lineage>
</organism>
<keyword evidence="6" id="KW-0472">Membrane</keyword>
<evidence type="ECO:0000313" key="11">
    <source>
        <dbReference type="Proteomes" id="UP001217089"/>
    </source>
</evidence>
<keyword evidence="4" id="KW-0106">Calcium</keyword>
<sequence length="447" mass="52154">MLGFFCKLLTYIMSNWIYKMLCRLLVLFLVLLIGQAYQQSQKALTQELNISRVLVQQWVQEFGDHIRSLTRLMTAHNRLQEKYSTIIGAASQLDGNAYVRNIARDLEKLLKKKAKAVKRLVNIAQEASENYTYEKHLNFDYLNNKKLVSDIDLIEMGRNLTSSEEYRYIHLQKNDKFKRILVNTSFSTIHVPTNNGVKWSEELNKQFKINEKTNLAWQYFCSSDGFLRIYPGMKWPRNNQEIKNIGDNIDMYIKAATSPKNFSENVTYPEPCFKETMMRANAENKKRMNIKLKTEKIANFRKGLLEAFNLFEKEKEKRGPLCNKAIMLLSDGAPESFYTHVSTLADVQENVQKYLRVMSRPLGIGFVTSIAMPVYDIKNSTFEEGHLLGVMGTDVPIEELKNHITSHWKRIAEREYVYYFRPVNGSDFRMFCAFLSYFRLCLVLLIS</sequence>
<protein>
    <recommendedName>
        <fullName evidence="9">VWA N-terminal domain-containing protein</fullName>
    </recommendedName>
</protein>
<dbReference type="Pfam" id="PF08399">
    <property type="entry name" value="VWA_N"/>
    <property type="match status" value="1"/>
</dbReference>
<dbReference type="PANTHER" id="PTHR10166">
    <property type="entry name" value="VOLTAGE-DEPENDENT CALCIUM CHANNEL SUBUNIT ALPHA-2/DELTA-RELATED"/>
    <property type="match status" value="1"/>
</dbReference>
<dbReference type="PANTHER" id="PTHR10166:SF37">
    <property type="entry name" value="STOLID, ISOFORM H"/>
    <property type="match status" value="1"/>
</dbReference>
<dbReference type="EMBL" id="JARBDR010000918">
    <property type="protein sequence ID" value="KAJ8302272.1"/>
    <property type="molecule type" value="Genomic_DNA"/>
</dbReference>